<evidence type="ECO:0000256" key="1">
    <source>
        <dbReference type="SAM" id="MobiDB-lite"/>
    </source>
</evidence>
<dbReference type="GO" id="GO:0003700">
    <property type="term" value="F:DNA-binding transcription factor activity"/>
    <property type="evidence" value="ECO:0007669"/>
    <property type="project" value="InterPro"/>
</dbReference>
<dbReference type="AlphaFoldDB" id="A0A1D6GGB3"/>
<dbReference type="PANTHER" id="PTHR32467:SF157">
    <property type="entry name" value="AP2-LIKE ETHYLENE-RESPONSIVE TRANSCRIPTION FACTOR CRL5"/>
    <property type="match status" value="1"/>
</dbReference>
<feature type="region of interest" description="Disordered" evidence="1">
    <location>
        <begin position="191"/>
        <end position="236"/>
    </location>
</feature>
<dbReference type="STRING" id="4577.A0A1D6GGB3"/>
<dbReference type="EMBL" id="CM000781">
    <property type="protein sequence ID" value="AQK62591.1"/>
    <property type="molecule type" value="Genomic_DNA"/>
</dbReference>
<name>A0A1D6GGB3_MAIZE</name>
<sequence>MAATMDGAADGSSGVPVQQQHHGGLFYPPVISSSLAPFCYALGGGQGGLATSAADGGEEFYAGLSSMPLKSDGSLCIMEALRRSEQERHGVAVSSVSPKLEDFLGASASTAMALSLDSPSFYYGGAHGHGGYLQPLQCSMVPVSLGDDVYGGCHAQMVDEQSAAAMAASWFSARGGGGCYDVNGAGAIEPSQGHPHALDLSMSSGTGSQSSSVTVKKRGGGGGGGGGGQKRPTVHRKSIDTFGQRTSQYRGVTRHRWTGRYEAHLWDNSCRKEGQTRKGRQVVGHMVQVEDYREQLEEMKNMTRQEYVAHLRRKSSGFSRGASIYRGVTRYGAGRKAVAPPWRWCRPAAAWRTPAARSRRRCLPLSSGADGSGSSTRTCCRSLLHDTVSVDTAGTGGSASAHVSNASSLAPSVSSSSREQSPDRGGVSASLAMLFAKPAVAPRLACPLPLGSWVSPSSAARPGVSIAHLPLFAAWTDA</sequence>
<dbReference type="InterPro" id="IPR036955">
    <property type="entry name" value="AP2/ERF_dom_sf"/>
</dbReference>
<feature type="compositionally biased region" description="Low complexity" evidence="1">
    <location>
        <begin position="201"/>
        <end position="214"/>
    </location>
</feature>
<dbReference type="PANTHER" id="PTHR32467">
    <property type="entry name" value="AP2-LIKE ETHYLENE-RESPONSIVE TRANSCRIPTION FACTOR"/>
    <property type="match status" value="1"/>
</dbReference>
<dbReference type="OMA" id="CHAQMVD"/>
<reference evidence="2" key="1">
    <citation type="submission" date="2015-12" db="EMBL/GenBank/DDBJ databases">
        <title>Update maize B73 reference genome by single molecule sequencing technologies.</title>
        <authorList>
            <consortium name="Maize Genome Sequencing Project"/>
            <person name="Ware D."/>
        </authorList>
    </citation>
    <scope>NUCLEOTIDE SEQUENCE</scope>
    <source>
        <tissue evidence="2">Seedling</tissue>
    </source>
</reference>
<dbReference type="Gene3D" id="3.30.730.10">
    <property type="entry name" value="AP2/ERF domain"/>
    <property type="match status" value="1"/>
</dbReference>
<proteinExistence type="predicted"/>
<feature type="compositionally biased region" description="Gly residues" evidence="1">
    <location>
        <begin position="220"/>
        <end position="229"/>
    </location>
</feature>
<dbReference type="ExpressionAtlas" id="A0A1D6GGB3">
    <property type="expression patterns" value="baseline and differential"/>
</dbReference>
<dbReference type="InParanoid" id="A0A1D6GGB3"/>
<evidence type="ECO:0000313" key="2">
    <source>
        <dbReference type="EMBL" id="AQK62591.1"/>
    </source>
</evidence>
<gene>
    <name evidence="2" type="ORF">ZEAMMB73_Zm00001d013170</name>
</gene>
<accession>A0A1D6GGB3</accession>
<protein>
    <submittedName>
        <fullName evidence="2">AP2 domain-containing transcription factor</fullName>
    </submittedName>
</protein>
<organism evidence="2">
    <name type="scientific">Zea mays</name>
    <name type="common">Maize</name>
    <dbReference type="NCBI Taxonomy" id="4577"/>
    <lineage>
        <taxon>Eukaryota</taxon>
        <taxon>Viridiplantae</taxon>
        <taxon>Streptophyta</taxon>
        <taxon>Embryophyta</taxon>
        <taxon>Tracheophyta</taxon>
        <taxon>Spermatophyta</taxon>
        <taxon>Magnoliopsida</taxon>
        <taxon>Liliopsida</taxon>
        <taxon>Poales</taxon>
        <taxon>Poaceae</taxon>
        <taxon>PACMAD clade</taxon>
        <taxon>Panicoideae</taxon>
        <taxon>Andropogonodae</taxon>
        <taxon>Andropogoneae</taxon>
        <taxon>Tripsacinae</taxon>
        <taxon>Zea</taxon>
    </lineage>
</organism>